<keyword evidence="4" id="KW-1185">Reference proteome</keyword>
<feature type="coiled-coil region" evidence="1">
    <location>
        <begin position="37"/>
        <end position="71"/>
    </location>
</feature>
<feature type="coiled-coil region" evidence="1">
    <location>
        <begin position="115"/>
        <end position="177"/>
    </location>
</feature>
<sequence length="256" mass="28143">MLDFLKHLIGIKTRDLAQEATNLLATLDTDAAIQADLRVMEDDLDAAGKLIAELRAAYNREVQEFEAVEKRYQQHFTAAESLQVRLQAAPEAEKAAINTGLNELVDLLEKLVPEMEKEKQDVVEAEALLREAEKAYQEKGAALKKARSDLENARRDLKRAEIDADRAKAQAEQAARVAGLRDKSGQQTGLRVGFNAMTEKAAALRQQAESQRMKSQVLKDAPASTNSYVQQALNDAAGKGTTDSRSAVDRLAALKK</sequence>
<dbReference type="EMBL" id="FTOA01000004">
    <property type="protein sequence ID" value="SIS89743.1"/>
    <property type="molecule type" value="Genomic_DNA"/>
</dbReference>
<accession>A0A1N7MUE2</accession>
<organism evidence="3 4">
    <name type="scientific">Insolitispirillum peregrinum</name>
    <dbReference type="NCBI Taxonomy" id="80876"/>
    <lineage>
        <taxon>Bacteria</taxon>
        <taxon>Pseudomonadati</taxon>
        <taxon>Pseudomonadota</taxon>
        <taxon>Alphaproteobacteria</taxon>
        <taxon>Rhodospirillales</taxon>
        <taxon>Novispirillaceae</taxon>
        <taxon>Insolitispirillum</taxon>
    </lineage>
</organism>
<keyword evidence="1" id="KW-0175">Coiled coil</keyword>
<protein>
    <recommendedName>
        <fullName evidence="5">Phage shock protein A (PspA) family protein</fullName>
    </recommendedName>
</protein>
<gene>
    <name evidence="3" type="ORF">SAMN05421779_104364</name>
</gene>
<evidence type="ECO:0000313" key="3">
    <source>
        <dbReference type="EMBL" id="SIS89743.1"/>
    </source>
</evidence>
<evidence type="ECO:0008006" key="5">
    <source>
        <dbReference type="Google" id="ProtNLM"/>
    </source>
</evidence>
<dbReference type="OrthoDB" id="5765304at2"/>
<dbReference type="Proteomes" id="UP000185678">
    <property type="component" value="Unassembled WGS sequence"/>
</dbReference>
<evidence type="ECO:0000256" key="1">
    <source>
        <dbReference type="SAM" id="Coils"/>
    </source>
</evidence>
<feature type="compositionally biased region" description="Polar residues" evidence="2">
    <location>
        <begin position="223"/>
        <end position="233"/>
    </location>
</feature>
<evidence type="ECO:0000256" key="2">
    <source>
        <dbReference type="SAM" id="MobiDB-lite"/>
    </source>
</evidence>
<name>A0A1N7MUE2_9PROT</name>
<proteinExistence type="predicted"/>
<evidence type="ECO:0000313" key="4">
    <source>
        <dbReference type="Proteomes" id="UP000185678"/>
    </source>
</evidence>
<reference evidence="3 4" key="1">
    <citation type="submission" date="2017-01" db="EMBL/GenBank/DDBJ databases">
        <authorList>
            <person name="Mah S.A."/>
            <person name="Swanson W.J."/>
            <person name="Moy G.W."/>
            <person name="Vacquier V.D."/>
        </authorList>
    </citation>
    <scope>NUCLEOTIDE SEQUENCE [LARGE SCALE GENOMIC DNA]</scope>
    <source>
        <strain evidence="3 4">DSM 11589</strain>
    </source>
</reference>
<feature type="region of interest" description="Disordered" evidence="2">
    <location>
        <begin position="206"/>
        <end position="256"/>
    </location>
</feature>
<dbReference type="RefSeq" id="WP_076400788.1">
    <property type="nucleotide sequence ID" value="NZ_FTOA01000004.1"/>
</dbReference>
<dbReference type="AlphaFoldDB" id="A0A1N7MUE2"/>
<dbReference type="STRING" id="80876.SAMN05421779_104364"/>